<protein>
    <recommendedName>
        <fullName evidence="4">Hook-length control protein FliK</fullName>
    </recommendedName>
</protein>
<proteinExistence type="predicted"/>
<dbReference type="OrthoDB" id="2067963at2"/>
<dbReference type="AlphaFoldDB" id="A0A1M6I812"/>
<dbReference type="EMBL" id="FQYT01000017">
    <property type="protein sequence ID" value="SHJ30599.1"/>
    <property type="molecule type" value="Genomic_DNA"/>
</dbReference>
<dbReference type="RefSeq" id="WP_073994001.1">
    <property type="nucleotide sequence ID" value="NZ_FQYT01000017.1"/>
</dbReference>
<evidence type="ECO:0000313" key="2">
    <source>
        <dbReference type="EMBL" id="SHJ30599.1"/>
    </source>
</evidence>
<feature type="region of interest" description="Disordered" evidence="1">
    <location>
        <begin position="315"/>
        <end position="349"/>
    </location>
</feature>
<dbReference type="Gene3D" id="3.30.750.140">
    <property type="match status" value="1"/>
</dbReference>
<sequence>MVNMTSAVPVTGTNVSVSKNPEDADILLPAGFKELLQALGTEGNARSGAAAVPLSIIEDSGEAEVQMPEQEEKPDIMPELAVGLMTQEMMTAIAAMKPETRVEKPEGTVNPGIAQIATEPVPVQKSIQKPLKKIGQVNIPNEESGGDRAPMPEIPGGKSMQMETVPAASSASAADTAPAIRVLDEALPRSEQVTAEETGGEMAAASVRSEPAREIAQAQPIKIEELKQPIPAKGSDPIIDTIVEKITGMEKAFEIQMYPENLGKVSIKVSYGQDGTNISIVCEDKKTMELLVQNAKDIGGIIEQNLGTPTTIFVEKGNDPNYLDQEGRHQGQRGRHPEPDSKKEQEKENTMDFLQQLRLGLITGSGYHG</sequence>
<dbReference type="InterPro" id="IPR038610">
    <property type="entry name" value="FliK-like_C_sf"/>
</dbReference>
<name>A0A1M6I812_9FIRM</name>
<gene>
    <name evidence="2" type="ORF">SAMN02745691_01708</name>
</gene>
<evidence type="ECO:0000256" key="1">
    <source>
        <dbReference type="SAM" id="MobiDB-lite"/>
    </source>
</evidence>
<reference evidence="2 3" key="1">
    <citation type="submission" date="2016-11" db="EMBL/GenBank/DDBJ databases">
        <authorList>
            <person name="Jaros S."/>
            <person name="Januszkiewicz K."/>
            <person name="Wedrychowicz H."/>
        </authorList>
    </citation>
    <scope>NUCLEOTIDE SEQUENCE [LARGE SCALE GENOMIC DNA]</scope>
    <source>
        <strain evidence="2 3">DSM 15970</strain>
    </source>
</reference>
<dbReference type="STRING" id="1122934.SAMN02745691_01708"/>
<keyword evidence="3" id="KW-1185">Reference proteome</keyword>
<evidence type="ECO:0008006" key="4">
    <source>
        <dbReference type="Google" id="ProtNLM"/>
    </source>
</evidence>
<accession>A0A1M6I812</accession>
<dbReference type="Proteomes" id="UP000184342">
    <property type="component" value="Unassembled WGS sequence"/>
</dbReference>
<organism evidence="2 3">
    <name type="scientific">Parasporobacterium paucivorans DSM 15970</name>
    <dbReference type="NCBI Taxonomy" id="1122934"/>
    <lineage>
        <taxon>Bacteria</taxon>
        <taxon>Bacillati</taxon>
        <taxon>Bacillota</taxon>
        <taxon>Clostridia</taxon>
        <taxon>Lachnospirales</taxon>
        <taxon>Lachnospiraceae</taxon>
        <taxon>Parasporobacterium</taxon>
    </lineage>
</organism>
<feature type="compositionally biased region" description="Basic and acidic residues" evidence="1">
    <location>
        <begin position="325"/>
        <end position="349"/>
    </location>
</feature>
<evidence type="ECO:0000313" key="3">
    <source>
        <dbReference type="Proteomes" id="UP000184342"/>
    </source>
</evidence>